<reference evidence="4 5" key="1">
    <citation type="journal article" date="2016" name="Nat. Commun.">
        <title>Thousands of microbial genomes shed light on interconnected biogeochemical processes in an aquifer system.</title>
        <authorList>
            <person name="Anantharaman K."/>
            <person name="Brown C.T."/>
            <person name="Hug L.A."/>
            <person name="Sharon I."/>
            <person name="Castelle C.J."/>
            <person name="Probst A.J."/>
            <person name="Thomas B.C."/>
            <person name="Singh A."/>
            <person name="Wilkins M.J."/>
            <person name="Karaoz U."/>
            <person name="Brodie E.L."/>
            <person name="Williams K.H."/>
            <person name="Hubbard S.S."/>
            <person name="Banfield J.F."/>
        </authorList>
    </citation>
    <scope>NUCLEOTIDE SEQUENCE [LARGE SCALE GENOMIC DNA]</scope>
</reference>
<dbReference type="InterPro" id="IPR014729">
    <property type="entry name" value="Rossmann-like_a/b/a_fold"/>
</dbReference>
<dbReference type="NCBIfam" id="NF002243">
    <property type="entry name" value="PRK01153.1"/>
    <property type="match status" value="1"/>
</dbReference>
<evidence type="ECO:0000256" key="1">
    <source>
        <dbReference type="ARBA" id="ARBA00022679"/>
    </source>
</evidence>
<keyword evidence="2" id="KW-0548">Nucleotidyltransferase</keyword>
<comment type="caution">
    <text evidence="4">The sequence shown here is derived from an EMBL/GenBank/DDBJ whole genome shotgun (WGS) entry which is preliminary data.</text>
</comment>
<proteinExistence type="predicted"/>
<dbReference type="AlphaFoldDB" id="A0A1F7V886"/>
<dbReference type="Proteomes" id="UP000176593">
    <property type="component" value="Unassembled WGS sequence"/>
</dbReference>
<dbReference type="Gene3D" id="3.40.50.620">
    <property type="entry name" value="HUPs"/>
    <property type="match status" value="1"/>
</dbReference>
<dbReference type="PANTHER" id="PTHR21342:SF0">
    <property type="entry name" value="BIFUNCTIONAL NMN ADENYLYLTRANSFERASE_NUDIX HYDROLASE"/>
    <property type="match status" value="1"/>
</dbReference>
<dbReference type="GO" id="GO:0016779">
    <property type="term" value="F:nucleotidyltransferase activity"/>
    <property type="evidence" value="ECO:0007669"/>
    <property type="project" value="UniProtKB-KW"/>
</dbReference>
<evidence type="ECO:0000313" key="5">
    <source>
        <dbReference type="Proteomes" id="UP000176593"/>
    </source>
</evidence>
<accession>A0A1F7V886</accession>
<organism evidence="4 5">
    <name type="scientific">Candidatus Uhrbacteria bacterium RIFCSPLOWO2_02_FULL_48_18</name>
    <dbReference type="NCBI Taxonomy" id="1802408"/>
    <lineage>
        <taxon>Bacteria</taxon>
        <taxon>Candidatus Uhriibacteriota</taxon>
    </lineage>
</organism>
<dbReference type="Pfam" id="PF01467">
    <property type="entry name" value="CTP_transf_like"/>
    <property type="match status" value="1"/>
</dbReference>
<dbReference type="SUPFAM" id="SSF52374">
    <property type="entry name" value="Nucleotidylyl transferase"/>
    <property type="match status" value="1"/>
</dbReference>
<gene>
    <name evidence="4" type="ORF">A3I41_05335</name>
</gene>
<keyword evidence="1" id="KW-0808">Transferase</keyword>
<evidence type="ECO:0000313" key="4">
    <source>
        <dbReference type="EMBL" id="OGL86723.1"/>
    </source>
</evidence>
<evidence type="ECO:0000256" key="2">
    <source>
        <dbReference type="ARBA" id="ARBA00022695"/>
    </source>
</evidence>
<sequence length="169" mass="19252">MPKPTGLFIGRFQPLHNGHMLVIEGMTKVCGKIWIGIGSSEKHHEKENPFTAAERREMLQRALQDKNLIPMFDINFVELPDETDDVVWRDKVLEKTGVVDVVWTGNDQTAKCFEGKVPVKPIKEVPGISAHEIRKMMVEEDMNWKKKVPNDVMMFIGEIDGVARVKALE</sequence>
<dbReference type="EMBL" id="MGEQ01000007">
    <property type="protein sequence ID" value="OGL86723.1"/>
    <property type="molecule type" value="Genomic_DNA"/>
</dbReference>
<name>A0A1F7V886_9BACT</name>
<dbReference type="NCBIfam" id="TIGR00125">
    <property type="entry name" value="cyt_tran_rel"/>
    <property type="match status" value="1"/>
</dbReference>
<dbReference type="PANTHER" id="PTHR21342">
    <property type="entry name" value="PHOSPHOPANTETHEINE ADENYLYLTRANSFERASE"/>
    <property type="match status" value="1"/>
</dbReference>
<feature type="domain" description="Cytidyltransferase-like" evidence="3">
    <location>
        <begin position="7"/>
        <end position="112"/>
    </location>
</feature>
<evidence type="ECO:0000259" key="3">
    <source>
        <dbReference type="Pfam" id="PF01467"/>
    </source>
</evidence>
<dbReference type="InterPro" id="IPR004821">
    <property type="entry name" value="Cyt_trans-like"/>
</dbReference>
<protein>
    <recommendedName>
        <fullName evidence="3">Cytidyltransferase-like domain-containing protein</fullName>
    </recommendedName>
</protein>